<protein>
    <submittedName>
        <fullName evidence="2">Uncharacterized protein</fullName>
    </submittedName>
</protein>
<organism evidence="2 3">
    <name type="scientific">Paenibacillus arenilitoris</name>
    <dbReference type="NCBI Taxonomy" id="2772299"/>
    <lineage>
        <taxon>Bacteria</taxon>
        <taxon>Bacillati</taxon>
        <taxon>Bacillota</taxon>
        <taxon>Bacilli</taxon>
        <taxon>Bacillales</taxon>
        <taxon>Paenibacillaceae</taxon>
        <taxon>Paenibacillus</taxon>
    </lineage>
</organism>
<evidence type="ECO:0000313" key="3">
    <source>
        <dbReference type="Proteomes" id="UP000632125"/>
    </source>
</evidence>
<gene>
    <name evidence="2" type="ORF">IDH41_11360</name>
</gene>
<accession>A0A927CJD8</accession>
<reference evidence="2" key="1">
    <citation type="submission" date="2020-09" db="EMBL/GenBank/DDBJ databases">
        <title>A novel bacterium of genus Paenibacillus, isolated from South China Sea.</title>
        <authorList>
            <person name="Huang H."/>
            <person name="Mo K."/>
            <person name="Hu Y."/>
        </authorList>
    </citation>
    <scope>NUCLEOTIDE SEQUENCE</scope>
    <source>
        <strain evidence="2">IB182493</strain>
    </source>
</reference>
<keyword evidence="3" id="KW-1185">Reference proteome</keyword>
<feature type="transmembrane region" description="Helical" evidence="1">
    <location>
        <begin position="6"/>
        <end position="24"/>
    </location>
</feature>
<evidence type="ECO:0000313" key="2">
    <source>
        <dbReference type="EMBL" id="MBD2869174.1"/>
    </source>
</evidence>
<evidence type="ECO:0000256" key="1">
    <source>
        <dbReference type="SAM" id="Phobius"/>
    </source>
</evidence>
<dbReference type="AlphaFoldDB" id="A0A927CJD8"/>
<dbReference type="EMBL" id="JACXIY010000013">
    <property type="protein sequence ID" value="MBD2869174.1"/>
    <property type="molecule type" value="Genomic_DNA"/>
</dbReference>
<comment type="caution">
    <text evidence="2">The sequence shown here is derived from an EMBL/GenBank/DDBJ whole genome shotgun (WGS) entry which is preliminary data.</text>
</comment>
<proteinExistence type="predicted"/>
<keyword evidence="1" id="KW-0472">Membrane</keyword>
<keyword evidence="1" id="KW-1133">Transmembrane helix</keyword>
<sequence>MKWKKASYIGALAAVVVLLALWRVGYIGLWTEGMAYIANNTDKYKDTNGHLVDGQYAVSIDLSDLQSNVGKELYNDGIHRVYVSWIDNTGSMNSGGYRIGFRSDGRYGITGASLISGVHHARVNGHSFTMTMTARMAAQYKGKSFTSSEFGVSGINYRDGDDFGFYIFPYDAYESQEVSLDESGVVELIVTELYKNVWSENAAEGSSAMAWDEEH</sequence>
<dbReference type="Proteomes" id="UP000632125">
    <property type="component" value="Unassembled WGS sequence"/>
</dbReference>
<dbReference type="RefSeq" id="WP_190861049.1">
    <property type="nucleotide sequence ID" value="NZ_JACXIY010000013.1"/>
</dbReference>
<name>A0A927CJD8_9BACL</name>
<keyword evidence="1" id="KW-0812">Transmembrane</keyword>